<dbReference type="Proteomes" id="UP000299102">
    <property type="component" value="Unassembled WGS sequence"/>
</dbReference>
<dbReference type="EMBL" id="BGZK01000385">
    <property type="protein sequence ID" value="GBP40664.1"/>
    <property type="molecule type" value="Genomic_DNA"/>
</dbReference>
<evidence type="ECO:0000313" key="2">
    <source>
        <dbReference type="Proteomes" id="UP000299102"/>
    </source>
</evidence>
<accession>A0A4C1VS70</accession>
<sequence length="73" mass="8143">MSPAAGRGARGTRVTNSQLPERALCRCETPYAGERVVYDVGRKRDLLESEYVSILENYPVNEIGSFKTYNISS</sequence>
<proteinExistence type="predicted"/>
<keyword evidence="2" id="KW-1185">Reference proteome</keyword>
<organism evidence="1 2">
    <name type="scientific">Eumeta variegata</name>
    <name type="common">Bagworm moth</name>
    <name type="synonym">Eumeta japonica</name>
    <dbReference type="NCBI Taxonomy" id="151549"/>
    <lineage>
        <taxon>Eukaryota</taxon>
        <taxon>Metazoa</taxon>
        <taxon>Ecdysozoa</taxon>
        <taxon>Arthropoda</taxon>
        <taxon>Hexapoda</taxon>
        <taxon>Insecta</taxon>
        <taxon>Pterygota</taxon>
        <taxon>Neoptera</taxon>
        <taxon>Endopterygota</taxon>
        <taxon>Lepidoptera</taxon>
        <taxon>Glossata</taxon>
        <taxon>Ditrysia</taxon>
        <taxon>Tineoidea</taxon>
        <taxon>Psychidae</taxon>
        <taxon>Oiketicinae</taxon>
        <taxon>Eumeta</taxon>
    </lineage>
</organism>
<comment type="caution">
    <text evidence="1">The sequence shown here is derived from an EMBL/GenBank/DDBJ whole genome shotgun (WGS) entry which is preliminary data.</text>
</comment>
<reference evidence="1 2" key="1">
    <citation type="journal article" date="2019" name="Commun. Biol.">
        <title>The bagworm genome reveals a unique fibroin gene that provides high tensile strength.</title>
        <authorList>
            <person name="Kono N."/>
            <person name="Nakamura H."/>
            <person name="Ohtoshi R."/>
            <person name="Tomita M."/>
            <person name="Numata K."/>
            <person name="Arakawa K."/>
        </authorList>
    </citation>
    <scope>NUCLEOTIDE SEQUENCE [LARGE SCALE GENOMIC DNA]</scope>
</reference>
<protein>
    <submittedName>
        <fullName evidence="1">Uncharacterized protein</fullName>
    </submittedName>
</protein>
<dbReference type="AlphaFoldDB" id="A0A4C1VS70"/>
<evidence type="ECO:0000313" key="1">
    <source>
        <dbReference type="EMBL" id="GBP40664.1"/>
    </source>
</evidence>
<name>A0A4C1VS70_EUMVA</name>
<gene>
    <name evidence="1" type="ORF">EVAR_32707_1</name>
</gene>